<dbReference type="Pfam" id="PF00692">
    <property type="entry name" value="dUTPase"/>
    <property type="match status" value="1"/>
</dbReference>
<dbReference type="PANTHER" id="PTHR11241">
    <property type="entry name" value="DEOXYURIDINE 5'-TRIPHOSPHATE NUCLEOTIDOHYDROLASE"/>
    <property type="match status" value="1"/>
</dbReference>
<evidence type="ECO:0000256" key="5">
    <source>
        <dbReference type="ARBA" id="ARBA00047686"/>
    </source>
</evidence>
<dbReference type="eggNOG" id="COG0756">
    <property type="taxonomic scope" value="Bacteria"/>
</dbReference>
<dbReference type="HOGENOM" id="CLU_068508_0_0_9"/>
<dbReference type="GO" id="GO:0000287">
    <property type="term" value="F:magnesium ion binding"/>
    <property type="evidence" value="ECO:0007669"/>
    <property type="project" value="InterPro"/>
</dbReference>
<dbReference type="PANTHER" id="PTHR11241:SF0">
    <property type="entry name" value="DEOXYURIDINE 5'-TRIPHOSPHATE NUCLEOTIDOHYDROLASE"/>
    <property type="match status" value="1"/>
</dbReference>
<dbReference type="AlphaFoldDB" id="G5HE46"/>
<evidence type="ECO:0000256" key="2">
    <source>
        <dbReference type="ARBA" id="ARBA00012379"/>
    </source>
</evidence>
<dbReference type="InterPro" id="IPR036157">
    <property type="entry name" value="dUTPase-like_sf"/>
</dbReference>
<feature type="domain" description="dUTPase-like" evidence="6">
    <location>
        <begin position="56"/>
        <end position="169"/>
    </location>
</feature>
<organism evidence="7 8">
    <name type="scientific">[Clostridium] citroniae WAL-17108</name>
    <dbReference type="NCBI Taxonomy" id="742733"/>
    <lineage>
        <taxon>Bacteria</taxon>
        <taxon>Bacillati</taxon>
        <taxon>Bacillota</taxon>
        <taxon>Clostridia</taxon>
        <taxon>Lachnospirales</taxon>
        <taxon>Lachnospiraceae</taxon>
        <taxon>Enterocloster</taxon>
    </lineage>
</organism>
<evidence type="ECO:0000259" key="6">
    <source>
        <dbReference type="Pfam" id="PF00692"/>
    </source>
</evidence>
<evidence type="ECO:0000256" key="3">
    <source>
        <dbReference type="ARBA" id="ARBA00022801"/>
    </source>
</evidence>
<dbReference type="Proteomes" id="UP000003763">
    <property type="component" value="Unassembled WGS sequence"/>
</dbReference>
<dbReference type="InterPro" id="IPR029054">
    <property type="entry name" value="dUTPase-like"/>
</dbReference>
<proteinExistence type="inferred from homology"/>
<evidence type="ECO:0000313" key="8">
    <source>
        <dbReference type="Proteomes" id="UP000003763"/>
    </source>
</evidence>
<evidence type="ECO:0000256" key="1">
    <source>
        <dbReference type="ARBA" id="ARBA00006581"/>
    </source>
</evidence>
<name>G5HE46_9FIRM</name>
<comment type="similarity">
    <text evidence="1">Belongs to the dUTPase family.</text>
</comment>
<dbReference type="PATRIC" id="fig|742733.3.peg.899"/>
<dbReference type="CDD" id="cd07557">
    <property type="entry name" value="trimeric_dUTPase"/>
    <property type="match status" value="1"/>
</dbReference>
<comment type="caution">
    <text evidence="7">The sequence shown here is derived from an EMBL/GenBank/DDBJ whole genome shotgun (WGS) entry which is preliminary data.</text>
</comment>
<dbReference type="InterPro" id="IPR008181">
    <property type="entry name" value="dUTPase"/>
</dbReference>
<accession>G5HE46</accession>
<protein>
    <recommendedName>
        <fullName evidence="2">dUTP diphosphatase</fullName>
        <ecNumber evidence="2">3.6.1.23</ecNumber>
    </recommendedName>
</protein>
<comment type="catalytic activity">
    <reaction evidence="5">
        <text>dUTP + H2O = dUMP + diphosphate + H(+)</text>
        <dbReference type="Rhea" id="RHEA:10248"/>
        <dbReference type="ChEBI" id="CHEBI:15377"/>
        <dbReference type="ChEBI" id="CHEBI:15378"/>
        <dbReference type="ChEBI" id="CHEBI:33019"/>
        <dbReference type="ChEBI" id="CHEBI:61555"/>
        <dbReference type="ChEBI" id="CHEBI:246422"/>
        <dbReference type="EC" id="3.6.1.23"/>
    </reaction>
</comment>
<sequence>MEKYVKENGKNIWVNRMNRIAEFEKVSYEQFAEDWNKAFENRTFSDKEIKKIYESIILPERKTMGSAGYDFISPLSFKLLPNTVINIPTGIRAKINDGWVLMIYMRSGLGFKHGLRLINSTGIIDSDYYDADNMGHIHIKLINDSSLKHTVEIGEGDGISQGVFIPYGLTKNDRSSGVRIGGFGSTDKENSIHD</sequence>
<dbReference type="GO" id="GO:0004170">
    <property type="term" value="F:dUTP diphosphatase activity"/>
    <property type="evidence" value="ECO:0007669"/>
    <property type="project" value="UniProtKB-EC"/>
</dbReference>
<dbReference type="SUPFAM" id="SSF51283">
    <property type="entry name" value="dUTPase-like"/>
    <property type="match status" value="1"/>
</dbReference>
<dbReference type="EC" id="3.6.1.23" evidence="2"/>
<keyword evidence="3" id="KW-0378">Hydrolase</keyword>
<gene>
    <name evidence="7" type="ORF">HMPREF9469_00858</name>
</gene>
<dbReference type="Gene3D" id="2.70.40.10">
    <property type="match status" value="1"/>
</dbReference>
<dbReference type="GO" id="GO:0006226">
    <property type="term" value="P:dUMP biosynthetic process"/>
    <property type="evidence" value="ECO:0007669"/>
    <property type="project" value="InterPro"/>
</dbReference>
<keyword evidence="4" id="KW-0546">Nucleotide metabolism</keyword>
<dbReference type="GO" id="GO:0046081">
    <property type="term" value="P:dUTP catabolic process"/>
    <property type="evidence" value="ECO:0007669"/>
    <property type="project" value="InterPro"/>
</dbReference>
<evidence type="ECO:0000256" key="4">
    <source>
        <dbReference type="ARBA" id="ARBA00023080"/>
    </source>
</evidence>
<evidence type="ECO:0000313" key="7">
    <source>
        <dbReference type="EMBL" id="EHF00273.1"/>
    </source>
</evidence>
<dbReference type="InterPro" id="IPR033704">
    <property type="entry name" value="dUTPase_trimeric"/>
</dbReference>
<reference evidence="7 8" key="1">
    <citation type="submission" date="2011-08" db="EMBL/GenBank/DDBJ databases">
        <title>The Genome Sequence of Clostridium citroniae WAL-17108.</title>
        <authorList>
            <consortium name="The Broad Institute Genome Sequencing Platform"/>
            <person name="Earl A."/>
            <person name="Ward D."/>
            <person name="Feldgarden M."/>
            <person name="Gevers D."/>
            <person name="Finegold S.M."/>
            <person name="Summanen P.H."/>
            <person name="Molitoris D.R."/>
            <person name="Vaisanen M.L."/>
            <person name="Daigneault M."/>
            <person name="Allen-Vercoe E."/>
            <person name="Young S.K."/>
            <person name="Zeng Q."/>
            <person name="Gargeya S."/>
            <person name="Fitzgerald M."/>
            <person name="Haas B."/>
            <person name="Abouelleil A."/>
            <person name="Alvarado L."/>
            <person name="Arachchi H.M."/>
            <person name="Berlin A."/>
            <person name="Brown A."/>
            <person name="Chapman S.B."/>
            <person name="Chen Z."/>
            <person name="Dunbar C."/>
            <person name="Freedman E."/>
            <person name="Gearin G."/>
            <person name="Gellesch M."/>
            <person name="Goldberg J."/>
            <person name="Griggs A."/>
            <person name="Gujja S."/>
            <person name="Heiman D."/>
            <person name="Howarth C."/>
            <person name="Larson L."/>
            <person name="Lui A."/>
            <person name="MacDonald P.J.P."/>
            <person name="Montmayeur A."/>
            <person name="Murphy C."/>
            <person name="Neiman D."/>
            <person name="Pearson M."/>
            <person name="Priest M."/>
            <person name="Roberts A."/>
            <person name="Saif S."/>
            <person name="Shea T."/>
            <person name="Shenoy N."/>
            <person name="Sisk P."/>
            <person name="Stolte C."/>
            <person name="Sykes S."/>
            <person name="Wortman J."/>
            <person name="Nusbaum C."/>
            <person name="Birren B."/>
        </authorList>
    </citation>
    <scope>NUCLEOTIDE SEQUENCE [LARGE SCALE GENOMIC DNA]</scope>
    <source>
        <strain evidence="7 8">WAL-17108</strain>
    </source>
</reference>
<dbReference type="EMBL" id="ADLJ01000006">
    <property type="protein sequence ID" value="EHF00273.1"/>
    <property type="molecule type" value="Genomic_DNA"/>
</dbReference>